<comment type="similarity">
    <text evidence="1 2">Belongs to the phD/YefM antitoxin family.</text>
</comment>
<evidence type="ECO:0000256" key="1">
    <source>
        <dbReference type="ARBA" id="ARBA00009981"/>
    </source>
</evidence>
<comment type="caution">
    <text evidence="3">The sequence shown here is derived from an EMBL/GenBank/DDBJ whole genome shotgun (WGS) entry which is preliminary data.</text>
</comment>
<dbReference type="InterPro" id="IPR006442">
    <property type="entry name" value="Antitoxin_Phd/YefM"/>
</dbReference>
<keyword evidence="4" id="KW-1185">Reference proteome</keyword>
<organism evidence="3 4">
    <name type="scientific">Rhodopila globiformis</name>
    <name type="common">Rhodopseudomonas globiformis</name>
    <dbReference type="NCBI Taxonomy" id="1071"/>
    <lineage>
        <taxon>Bacteria</taxon>
        <taxon>Pseudomonadati</taxon>
        <taxon>Pseudomonadota</taxon>
        <taxon>Alphaproteobacteria</taxon>
        <taxon>Acetobacterales</taxon>
        <taxon>Acetobacteraceae</taxon>
        <taxon>Rhodopila</taxon>
    </lineage>
</organism>
<dbReference type="EMBL" id="NHRY01000019">
    <property type="protein sequence ID" value="PPQ40809.1"/>
    <property type="molecule type" value="Genomic_DNA"/>
</dbReference>
<evidence type="ECO:0000313" key="4">
    <source>
        <dbReference type="Proteomes" id="UP000239724"/>
    </source>
</evidence>
<accession>A0A2S6NPB0</accession>
<comment type="function">
    <text evidence="2">Antitoxin component of a type II toxin-antitoxin (TA) system.</text>
</comment>
<dbReference type="Pfam" id="PF02604">
    <property type="entry name" value="PhdYeFM_antitox"/>
    <property type="match status" value="1"/>
</dbReference>
<dbReference type="SUPFAM" id="SSF143120">
    <property type="entry name" value="YefM-like"/>
    <property type="match status" value="1"/>
</dbReference>
<sequence length="89" mass="9977">MCYFRATMTKTLTLRDANQSFARCIREVEAGEDFIITRNGVPVACLSPVSKRRVLTPEQQAALQRLNAAMEKGWDIGAGPLDRDALHER</sequence>
<dbReference type="AlphaFoldDB" id="A0A2S6NPB0"/>
<name>A0A2S6NPB0_RHOGL</name>
<dbReference type="InterPro" id="IPR036165">
    <property type="entry name" value="YefM-like_sf"/>
</dbReference>
<gene>
    <name evidence="3" type="ORF">CCS01_00325</name>
</gene>
<protein>
    <recommendedName>
        <fullName evidence="2">Antitoxin</fullName>
    </recommendedName>
</protein>
<reference evidence="3 4" key="1">
    <citation type="journal article" date="2018" name="Arch. Microbiol.">
        <title>New insights into the metabolic potential of the phototrophic purple bacterium Rhodopila globiformis DSM 161(T) from its draft genome sequence and evidence for a vanadium-dependent nitrogenase.</title>
        <authorList>
            <person name="Imhoff J.F."/>
            <person name="Rahn T."/>
            <person name="Kunzel S."/>
            <person name="Neulinger S.C."/>
        </authorList>
    </citation>
    <scope>NUCLEOTIDE SEQUENCE [LARGE SCALE GENOMIC DNA]</scope>
    <source>
        <strain evidence="3 4">DSM 161</strain>
    </source>
</reference>
<dbReference type="Proteomes" id="UP000239724">
    <property type="component" value="Unassembled WGS sequence"/>
</dbReference>
<proteinExistence type="inferred from homology"/>
<dbReference type="NCBIfam" id="TIGR01552">
    <property type="entry name" value="phd_fam"/>
    <property type="match status" value="1"/>
</dbReference>
<dbReference type="Gene3D" id="3.40.1620.10">
    <property type="entry name" value="YefM-like domain"/>
    <property type="match status" value="1"/>
</dbReference>
<evidence type="ECO:0000313" key="3">
    <source>
        <dbReference type="EMBL" id="PPQ40809.1"/>
    </source>
</evidence>
<evidence type="ECO:0000256" key="2">
    <source>
        <dbReference type="RuleBase" id="RU362080"/>
    </source>
</evidence>